<sequence length="46" mass="5412">MLRILGRSSSINVRKVLWTCHEIGLDYEREDWGAACGRSPIRHSWR</sequence>
<dbReference type="EMBL" id="LR134182">
    <property type="protein sequence ID" value="VEB39867.1"/>
    <property type="molecule type" value="Genomic_DNA"/>
</dbReference>
<reference evidence="1 2" key="1">
    <citation type="submission" date="2018-12" db="EMBL/GenBank/DDBJ databases">
        <authorList>
            <consortium name="Pathogen Informatics"/>
        </authorList>
    </citation>
    <scope>NUCLEOTIDE SEQUENCE [LARGE SCALE GENOMIC DNA]</scope>
    <source>
        <strain evidence="1 2">NCTC9695</strain>
    </source>
</reference>
<protein>
    <recommendedName>
        <fullName evidence="3">Glutathione S-transferase</fullName>
    </recommendedName>
</protein>
<evidence type="ECO:0008006" key="3">
    <source>
        <dbReference type="Google" id="ProtNLM"/>
    </source>
</evidence>
<accession>A0A3S4HE91</accession>
<organism evidence="1 2">
    <name type="scientific">Chromobacterium violaceum</name>
    <dbReference type="NCBI Taxonomy" id="536"/>
    <lineage>
        <taxon>Bacteria</taxon>
        <taxon>Pseudomonadati</taxon>
        <taxon>Pseudomonadota</taxon>
        <taxon>Betaproteobacteria</taxon>
        <taxon>Neisseriales</taxon>
        <taxon>Chromobacteriaceae</taxon>
        <taxon>Chromobacterium</taxon>
    </lineage>
</organism>
<proteinExistence type="predicted"/>
<dbReference type="AlphaFoldDB" id="A0A3S4HE91"/>
<evidence type="ECO:0000313" key="2">
    <source>
        <dbReference type="Proteomes" id="UP000275777"/>
    </source>
</evidence>
<dbReference type="Proteomes" id="UP000275777">
    <property type="component" value="Chromosome"/>
</dbReference>
<gene>
    <name evidence="1" type="ORF">NCTC9695_00252</name>
</gene>
<evidence type="ECO:0000313" key="1">
    <source>
        <dbReference type="EMBL" id="VEB39867.1"/>
    </source>
</evidence>
<name>A0A3S4HE91_CHRVL</name>